<dbReference type="Pfam" id="PF05175">
    <property type="entry name" value="MTS"/>
    <property type="match status" value="1"/>
</dbReference>
<keyword evidence="8" id="KW-1185">Reference proteome</keyword>
<sequence>MSLVQHDIVTILRRAGCVFAEDEARLLIEAASSQDDLADMVRRRVDGLPLEQILGWAEFCGLRVVVQPGVFVPRKRTEFLVRRAASMAAPGDLVVDLCCGTGALGVALSRIVDGIHVVASDLDPAAVRCARANVEPLGGRVFGGDLFDALPRELMGTVDLLLVNAPYVPSDEIAHMPPEARDHEPRVALDGGRDGVDVHRRVGAEARRWLAPGGHLFVETSVLQAPVTVAAVEAGGLVARVESSEEVGGTVVIGSVPTV</sequence>
<dbReference type="NCBIfam" id="TIGR03704">
    <property type="entry name" value="PrmC_rel_meth"/>
    <property type="match status" value="1"/>
</dbReference>
<dbReference type="RefSeq" id="WP_188546859.1">
    <property type="nucleotide sequence ID" value="NZ_BMCU01000005.1"/>
</dbReference>
<dbReference type="InterPro" id="IPR050320">
    <property type="entry name" value="N5-glutamine_MTase"/>
</dbReference>
<dbReference type="AlphaFoldDB" id="A0A917G652"/>
<organism evidence="7 8">
    <name type="scientific">Rhodococcoides trifolii</name>
    <dbReference type="NCBI Taxonomy" id="908250"/>
    <lineage>
        <taxon>Bacteria</taxon>
        <taxon>Bacillati</taxon>
        <taxon>Actinomycetota</taxon>
        <taxon>Actinomycetes</taxon>
        <taxon>Mycobacteriales</taxon>
        <taxon>Nocardiaceae</taxon>
        <taxon>Rhodococcoides</taxon>
    </lineage>
</organism>
<evidence type="ECO:0000256" key="4">
    <source>
        <dbReference type="ARBA" id="ARBA00022691"/>
    </source>
</evidence>
<protein>
    <recommendedName>
        <fullName evidence="1">peptide chain release factor N(5)-glutamine methyltransferase</fullName>
        <ecNumber evidence="1">2.1.1.297</ecNumber>
    </recommendedName>
</protein>
<dbReference type="Proteomes" id="UP000654257">
    <property type="component" value="Unassembled WGS sequence"/>
</dbReference>
<evidence type="ECO:0000256" key="2">
    <source>
        <dbReference type="ARBA" id="ARBA00022603"/>
    </source>
</evidence>
<evidence type="ECO:0000259" key="6">
    <source>
        <dbReference type="Pfam" id="PF05175"/>
    </source>
</evidence>
<evidence type="ECO:0000256" key="5">
    <source>
        <dbReference type="ARBA" id="ARBA00048391"/>
    </source>
</evidence>
<dbReference type="NCBIfam" id="TIGR00536">
    <property type="entry name" value="hemK_fam"/>
    <property type="match status" value="1"/>
</dbReference>
<dbReference type="PANTHER" id="PTHR18895:SF74">
    <property type="entry name" value="MTRF1L RELEASE FACTOR GLUTAMINE METHYLTRANSFERASE"/>
    <property type="match status" value="1"/>
</dbReference>
<dbReference type="EC" id="2.1.1.297" evidence="1"/>
<evidence type="ECO:0000313" key="8">
    <source>
        <dbReference type="Proteomes" id="UP000654257"/>
    </source>
</evidence>
<gene>
    <name evidence="7" type="ORF">GCM10007304_42030</name>
</gene>
<comment type="catalytic activity">
    <reaction evidence="5">
        <text>L-glutaminyl-[peptide chain release factor] + S-adenosyl-L-methionine = N(5)-methyl-L-glutaminyl-[peptide chain release factor] + S-adenosyl-L-homocysteine + H(+)</text>
        <dbReference type="Rhea" id="RHEA:42896"/>
        <dbReference type="Rhea" id="RHEA-COMP:10271"/>
        <dbReference type="Rhea" id="RHEA-COMP:10272"/>
        <dbReference type="ChEBI" id="CHEBI:15378"/>
        <dbReference type="ChEBI" id="CHEBI:30011"/>
        <dbReference type="ChEBI" id="CHEBI:57856"/>
        <dbReference type="ChEBI" id="CHEBI:59789"/>
        <dbReference type="ChEBI" id="CHEBI:61891"/>
        <dbReference type="EC" id="2.1.1.297"/>
    </reaction>
</comment>
<keyword evidence="4" id="KW-0949">S-adenosyl-L-methionine</keyword>
<dbReference type="Gene3D" id="3.40.50.150">
    <property type="entry name" value="Vaccinia Virus protein VP39"/>
    <property type="match status" value="1"/>
</dbReference>
<evidence type="ECO:0000313" key="7">
    <source>
        <dbReference type="EMBL" id="GGG23753.1"/>
    </source>
</evidence>
<proteinExistence type="predicted"/>
<dbReference type="SUPFAM" id="SSF53335">
    <property type="entry name" value="S-adenosyl-L-methionine-dependent methyltransferases"/>
    <property type="match status" value="1"/>
</dbReference>
<evidence type="ECO:0000256" key="3">
    <source>
        <dbReference type="ARBA" id="ARBA00022679"/>
    </source>
</evidence>
<evidence type="ECO:0000256" key="1">
    <source>
        <dbReference type="ARBA" id="ARBA00012771"/>
    </source>
</evidence>
<name>A0A917G652_9NOCA</name>
<keyword evidence="2 7" id="KW-0489">Methyltransferase</keyword>
<dbReference type="PANTHER" id="PTHR18895">
    <property type="entry name" value="HEMK METHYLTRANSFERASE"/>
    <property type="match status" value="1"/>
</dbReference>
<comment type="caution">
    <text evidence="7">The sequence shown here is derived from an EMBL/GenBank/DDBJ whole genome shotgun (WGS) entry which is preliminary data.</text>
</comment>
<dbReference type="InterPro" id="IPR004556">
    <property type="entry name" value="HemK-like"/>
</dbReference>
<reference evidence="7" key="1">
    <citation type="journal article" date="2014" name="Int. J. Syst. Evol. Microbiol.">
        <title>Complete genome sequence of Corynebacterium casei LMG S-19264T (=DSM 44701T), isolated from a smear-ripened cheese.</title>
        <authorList>
            <consortium name="US DOE Joint Genome Institute (JGI-PGF)"/>
            <person name="Walter F."/>
            <person name="Albersmeier A."/>
            <person name="Kalinowski J."/>
            <person name="Ruckert C."/>
        </authorList>
    </citation>
    <scope>NUCLEOTIDE SEQUENCE</scope>
    <source>
        <strain evidence="7">CCM 7905</strain>
    </source>
</reference>
<accession>A0A917G652</accession>
<feature type="domain" description="Methyltransferase small" evidence="6">
    <location>
        <begin position="63"/>
        <end position="168"/>
    </location>
</feature>
<dbReference type="InterPro" id="IPR029063">
    <property type="entry name" value="SAM-dependent_MTases_sf"/>
</dbReference>
<dbReference type="InterPro" id="IPR022446">
    <property type="entry name" value="MeTrfrase_put"/>
</dbReference>
<keyword evidence="3" id="KW-0808">Transferase</keyword>
<dbReference type="GO" id="GO:0032259">
    <property type="term" value="P:methylation"/>
    <property type="evidence" value="ECO:0007669"/>
    <property type="project" value="UniProtKB-KW"/>
</dbReference>
<dbReference type="InterPro" id="IPR007848">
    <property type="entry name" value="Small_mtfrase_dom"/>
</dbReference>
<reference evidence="7" key="2">
    <citation type="submission" date="2020-09" db="EMBL/GenBank/DDBJ databases">
        <authorList>
            <person name="Sun Q."/>
            <person name="Sedlacek I."/>
        </authorList>
    </citation>
    <scope>NUCLEOTIDE SEQUENCE</scope>
    <source>
        <strain evidence="7">CCM 7905</strain>
    </source>
</reference>
<dbReference type="EMBL" id="BMCU01000005">
    <property type="protein sequence ID" value="GGG23753.1"/>
    <property type="molecule type" value="Genomic_DNA"/>
</dbReference>
<dbReference type="CDD" id="cd02440">
    <property type="entry name" value="AdoMet_MTases"/>
    <property type="match status" value="1"/>
</dbReference>
<dbReference type="GO" id="GO:0102559">
    <property type="term" value="F:peptide chain release factor N(5)-glutamine methyltransferase activity"/>
    <property type="evidence" value="ECO:0007669"/>
    <property type="project" value="UniProtKB-EC"/>
</dbReference>